<dbReference type="EMBL" id="LFWU01000071">
    <property type="protein sequence ID" value="KON32308.1"/>
    <property type="molecule type" value="Genomic_DNA"/>
</dbReference>
<sequence length="72" mass="8415">MSKSQPKARLYRRINEQDYLGFTVWPGKAAPSAEVLTIQLRRNTEDNWVTVARLAVYRSSDGKYTELPERRE</sequence>
<gene>
    <name evidence="1" type="ORF">AC477_03175</name>
</gene>
<evidence type="ECO:0000313" key="1">
    <source>
        <dbReference type="EMBL" id="KON32308.1"/>
    </source>
</evidence>
<protein>
    <submittedName>
        <fullName evidence="1">Uncharacterized protein</fullName>
    </submittedName>
</protein>
<name>A0A0M0BUJ6_9ARCH</name>
<evidence type="ECO:0000313" key="2">
    <source>
        <dbReference type="Proteomes" id="UP000037237"/>
    </source>
</evidence>
<dbReference type="AlphaFoldDB" id="A0A0M0BUJ6"/>
<proteinExistence type="predicted"/>
<organism evidence="1 2">
    <name type="scientific">miscellaneous Crenarchaeota group-1 archaeon SG8-32-1</name>
    <dbReference type="NCBI Taxonomy" id="1685124"/>
    <lineage>
        <taxon>Archaea</taxon>
        <taxon>Candidatus Bathyarchaeota</taxon>
        <taxon>MCG-1</taxon>
    </lineage>
</organism>
<dbReference type="Proteomes" id="UP000037237">
    <property type="component" value="Unassembled WGS sequence"/>
</dbReference>
<reference evidence="1 2" key="1">
    <citation type="submission" date="2015-06" db="EMBL/GenBank/DDBJ databases">
        <title>New insights into the roles of widespread benthic archaea in carbon and nitrogen cycling.</title>
        <authorList>
            <person name="Lazar C.S."/>
            <person name="Baker B.J."/>
            <person name="Seitz K.W."/>
            <person name="Hyde A.S."/>
            <person name="Dick G.J."/>
            <person name="Hinrichs K.-U."/>
            <person name="Teske A.P."/>
        </authorList>
    </citation>
    <scope>NUCLEOTIDE SEQUENCE [LARGE SCALE GENOMIC DNA]</scope>
    <source>
        <strain evidence="1">SG8-32-1</strain>
    </source>
</reference>
<comment type="caution">
    <text evidence="1">The sequence shown here is derived from an EMBL/GenBank/DDBJ whole genome shotgun (WGS) entry which is preliminary data.</text>
</comment>
<accession>A0A0M0BUJ6</accession>